<dbReference type="GO" id="GO:0046872">
    <property type="term" value="F:metal ion binding"/>
    <property type="evidence" value="ECO:0007669"/>
    <property type="project" value="UniProtKB-KW"/>
</dbReference>
<comment type="similarity">
    <text evidence="1">Belongs to the Gfa family.</text>
</comment>
<dbReference type="Pfam" id="PF04828">
    <property type="entry name" value="GFA"/>
    <property type="match status" value="1"/>
</dbReference>
<keyword evidence="3" id="KW-0862">Zinc</keyword>
<dbReference type="GO" id="GO:0016846">
    <property type="term" value="F:carbon-sulfur lyase activity"/>
    <property type="evidence" value="ECO:0007669"/>
    <property type="project" value="InterPro"/>
</dbReference>
<evidence type="ECO:0000259" key="5">
    <source>
        <dbReference type="PROSITE" id="PS51891"/>
    </source>
</evidence>
<organism evidence="6 7">
    <name type="scientific">Halocynthiibacter styelae</name>
    <dbReference type="NCBI Taxonomy" id="2761955"/>
    <lineage>
        <taxon>Bacteria</taxon>
        <taxon>Pseudomonadati</taxon>
        <taxon>Pseudomonadota</taxon>
        <taxon>Alphaproteobacteria</taxon>
        <taxon>Rhodobacterales</taxon>
        <taxon>Paracoccaceae</taxon>
        <taxon>Halocynthiibacter</taxon>
    </lineage>
</organism>
<reference evidence="6" key="1">
    <citation type="submission" date="2020-10" db="EMBL/GenBank/DDBJ databases">
        <title>Paenihalocynthiibacter styelae gen. nov., sp. nov., isolated from stalked sea squirt Styela clava.</title>
        <authorList>
            <person name="Kim Y.-O."/>
            <person name="Yoon J.-H."/>
        </authorList>
    </citation>
    <scope>NUCLEOTIDE SEQUENCE</scope>
    <source>
        <strain evidence="6">MYP1-1</strain>
    </source>
</reference>
<dbReference type="Gene3D" id="3.90.1590.10">
    <property type="entry name" value="glutathione-dependent formaldehyde- activating enzyme (gfa)"/>
    <property type="match status" value="1"/>
</dbReference>
<accession>A0A8J7IXP4</accession>
<evidence type="ECO:0000256" key="3">
    <source>
        <dbReference type="ARBA" id="ARBA00022833"/>
    </source>
</evidence>
<dbReference type="InterPro" id="IPR006913">
    <property type="entry name" value="CENP-V/GFA"/>
</dbReference>
<evidence type="ECO:0000256" key="1">
    <source>
        <dbReference type="ARBA" id="ARBA00005495"/>
    </source>
</evidence>
<sequence>MCGDVRFTARDVPTEYGTCHCEMCRRWTGSALLGVSVPEGNVTWDGRENIAVRQSSDWAERAWCQNCGTGLWFRVTMDSKWAGNYEIPLGLFDKADDFTMTSEIYIDHKPASFAYVGEGRTVMTRQECVEKFSVLGSDQGDIS</sequence>
<keyword evidence="7" id="KW-1185">Reference proteome</keyword>
<protein>
    <submittedName>
        <fullName evidence="6">GFA family protein</fullName>
    </submittedName>
</protein>
<evidence type="ECO:0000256" key="4">
    <source>
        <dbReference type="ARBA" id="ARBA00023239"/>
    </source>
</evidence>
<dbReference type="PANTHER" id="PTHR33337">
    <property type="entry name" value="GFA DOMAIN-CONTAINING PROTEIN"/>
    <property type="match status" value="1"/>
</dbReference>
<dbReference type="PROSITE" id="PS51891">
    <property type="entry name" value="CENP_V_GFA"/>
    <property type="match status" value="1"/>
</dbReference>
<proteinExistence type="inferred from homology"/>
<dbReference type="AlphaFoldDB" id="A0A8J7IXP4"/>
<comment type="caution">
    <text evidence="6">The sequence shown here is derived from an EMBL/GenBank/DDBJ whole genome shotgun (WGS) entry which is preliminary data.</text>
</comment>
<dbReference type="EMBL" id="JADCKQ010000011">
    <property type="protein sequence ID" value="MBI1494793.1"/>
    <property type="molecule type" value="Genomic_DNA"/>
</dbReference>
<keyword evidence="2" id="KW-0479">Metal-binding</keyword>
<keyword evidence="4" id="KW-0456">Lyase</keyword>
<dbReference type="InterPro" id="IPR011057">
    <property type="entry name" value="Mss4-like_sf"/>
</dbReference>
<evidence type="ECO:0000256" key="2">
    <source>
        <dbReference type="ARBA" id="ARBA00022723"/>
    </source>
</evidence>
<evidence type="ECO:0000313" key="6">
    <source>
        <dbReference type="EMBL" id="MBI1494793.1"/>
    </source>
</evidence>
<feature type="domain" description="CENP-V/GFA" evidence="5">
    <location>
        <begin position="1"/>
        <end position="106"/>
    </location>
</feature>
<name>A0A8J7IXP4_9RHOB</name>
<dbReference type="Proteomes" id="UP000640583">
    <property type="component" value="Unassembled WGS sequence"/>
</dbReference>
<evidence type="ECO:0000313" key="7">
    <source>
        <dbReference type="Proteomes" id="UP000640583"/>
    </source>
</evidence>
<dbReference type="PANTHER" id="PTHR33337:SF40">
    <property type="entry name" value="CENP-V_GFA DOMAIN-CONTAINING PROTEIN-RELATED"/>
    <property type="match status" value="1"/>
</dbReference>
<gene>
    <name evidence="6" type="ORF">H1D41_14190</name>
</gene>
<dbReference type="SUPFAM" id="SSF51316">
    <property type="entry name" value="Mss4-like"/>
    <property type="match status" value="1"/>
</dbReference>